<keyword evidence="3 6" id="KW-0479">Metal-binding</keyword>
<protein>
    <submittedName>
        <fullName evidence="8">Geraniol dehydrogenase</fullName>
    </submittedName>
</protein>
<dbReference type="Pfam" id="PF08240">
    <property type="entry name" value="ADH_N"/>
    <property type="match status" value="1"/>
</dbReference>
<dbReference type="InterPro" id="IPR020843">
    <property type="entry name" value="ER"/>
</dbReference>
<evidence type="ECO:0000256" key="3">
    <source>
        <dbReference type="ARBA" id="ARBA00022723"/>
    </source>
</evidence>
<name>A0A1C3PFJ1_9ACTN</name>
<dbReference type="SMART" id="SM00829">
    <property type="entry name" value="PKS_ER"/>
    <property type="match status" value="1"/>
</dbReference>
<evidence type="ECO:0000256" key="1">
    <source>
        <dbReference type="ARBA" id="ARBA00001947"/>
    </source>
</evidence>
<dbReference type="InterPro" id="IPR036291">
    <property type="entry name" value="NAD(P)-bd_dom_sf"/>
</dbReference>
<dbReference type="SUPFAM" id="SSF51735">
    <property type="entry name" value="NAD(P)-binding Rossmann-fold domains"/>
    <property type="match status" value="1"/>
</dbReference>
<evidence type="ECO:0000256" key="5">
    <source>
        <dbReference type="ARBA" id="ARBA00023002"/>
    </source>
</evidence>
<accession>A0A1C3PFJ1</accession>
<feature type="domain" description="Enoyl reductase (ER)" evidence="7">
    <location>
        <begin position="12"/>
        <end position="364"/>
    </location>
</feature>
<evidence type="ECO:0000256" key="2">
    <source>
        <dbReference type="ARBA" id="ARBA00008072"/>
    </source>
</evidence>
<keyword evidence="9" id="KW-1185">Reference proteome</keyword>
<dbReference type="Gene3D" id="3.40.50.720">
    <property type="entry name" value="NAD(P)-binding Rossmann-like Domain"/>
    <property type="match status" value="1"/>
</dbReference>
<keyword evidence="5" id="KW-0560">Oxidoreductase</keyword>
<dbReference type="CDD" id="cd08278">
    <property type="entry name" value="benzyl_alcohol_DH"/>
    <property type="match status" value="1"/>
</dbReference>
<dbReference type="PROSITE" id="PS00059">
    <property type="entry name" value="ADH_ZINC"/>
    <property type="match status" value="1"/>
</dbReference>
<dbReference type="GO" id="GO:0016491">
    <property type="term" value="F:oxidoreductase activity"/>
    <property type="evidence" value="ECO:0007669"/>
    <property type="project" value="UniProtKB-KW"/>
</dbReference>
<evidence type="ECO:0000256" key="6">
    <source>
        <dbReference type="RuleBase" id="RU361277"/>
    </source>
</evidence>
<dbReference type="Pfam" id="PF00107">
    <property type="entry name" value="ADH_zinc_N"/>
    <property type="match status" value="1"/>
</dbReference>
<dbReference type="InterPro" id="IPR013149">
    <property type="entry name" value="ADH-like_C"/>
</dbReference>
<comment type="similarity">
    <text evidence="2 6">Belongs to the zinc-containing alcohol dehydrogenase family.</text>
</comment>
<organism evidence="8 9">
    <name type="scientific">Candidatus Protofrankia californiensis</name>
    <dbReference type="NCBI Taxonomy" id="1839754"/>
    <lineage>
        <taxon>Bacteria</taxon>
        <taxon>Bacillati</taxon>
        <taxon>Actinomycetota</taxon>
        <taxon>Actinomycetes</taxon>
        <taxon>Frankiales</taxon>
        <taxon>Frankiaceae</taxon>
        <taxon>Protofrankia</taxon>
    </lineage>
</organism>
<dbReference type="InterPro" id="IPR002328">
    <property type="entry name" value="ADH_Zn_CS"/>
</dbReference>
<dbReference type="GO" id="GO:0008270">
    <property type="term" value="F:zinc ion binding"/>
    <property type="evidence" value="ECO:0007669"/>
    <property type="project" value="InterPro"/>
</dbReference>
<evidence type="ECO:0000313" key="9">
    <source>
        <dbReference type="Proteomes" id="UP000199013"/>
    </source>
</evidence>
<dbReference type="SUPFAM" id="SSF50129">
    <property type="entry name" value="GroES-like"/>
    <property type="match status" value="1"/>
</dbReference>
<reference evidence="9" key="1">
    <citation type="submission" date="2016-02" db="EMBL/GenBank/DDBJ databases">
        <authorList>
            <person name="Wibberg D."/>
        </authorList>
    </citation>
    <scope>NUCLEOTIDE SEQUENCE [LARGE SCALE GENOMIC DNA]</scope>
</reference>
<dbReference type="InterPro" id="IPR013154">
    <property type="entry name" value="ADH-like_N"/>
</dbReference>
<dbReference type="EMBL" id="FLUV01002350">
    <property type="protein sequence ID" value="SBW28398.1"/>
    <property type="molecule type" value="Genomic_DNA"/>
</dbReference>
<proteinExistence type="inferred from homology"/>
<evidence type="ECO:0000259" key="7">
    <source>
        <dbReference type="SMART" id="SM00829"/>
    </source>
</evidence>
<sequence length="367" mass="37172">MKVTAAVLEKLGSDFAVKELDLADPGQGEVLIEVAGVGLCHTDLAVAHGHLPFPFPAVVGHEGSGVVTAVGEGVTKVAPGDRVAATFNSCGICSECAAGSPSYCVRFMELNFSGVGSSGTTPLHDGTADVGGNFFGQSSFATHALAHEANVVKIPDGIPLELAGPLGCGVQTGAGAVLNSLNCPPGSSLLITGGGSVGLSALMAAAARGLTTIIVVEPVAARRQLALELGATHAIDPSAGDIAEQVRAIIPEGVKYAVDTTAAGPVITAVLASLAQQGRFGMVGVPSDPTATLSVNLIEMQARGLSFTGIVEGDSNPDVFIPELVEMYKAGAFPFDKIVTKMPFKEINEAVAAQARGEVIKVVLVHD</sequence>
<evidence type="ECO:0000256" key="4">
    <source>
        <dbReference type="ARBA" id="ARBA00022833"/>
    </source>
</evidence>
<comment type="cofactor">
    <cofactor evidence="1 6">
        <name>Zn(2+)</name>
        <dbReference type="ChEBI" id="CHEBI:29105"/>
    </cofactor>
</comment>
<dbReference type="InterPro" id="IPR011032">
    <property type="entry name" value="GroES-like_sf"/>
</dbReference>
<dbReference type="Proteomes" id="UP000199013">
    <property type="component" value="Unassembled WGS sequence"/>
</dbReference>
<dbReference type="Gene3D" id="3.90.180.10">
    <property type="entry name" value="Medium-chain alcohol dehydrogenases, catalytic domain"/>
    <property type="match status" value="1"/>
</dbReference>
<gene>
    <name evidence="8" type="primary">geoA5</name>
    <name evidence="8" type="ORF">FDG2_5675</name>
</gene>
<keyword evidence="4 6" id="KW-0862">Zinc</keyword>
<dbReference type="AlphaFoldDB" id="A0A1C3PFJ1"/>
<dbReference type="PANTHER" id="PTHR43350">
    <property type="entry name" value="NAD-DEPENDENT ALCOHOL DEHYDROGENASE"/>
    <property type="match status" value="1"/>
</dbReference>
<dbReference type="PANTHER" id="PTHR43350:SF2">
    <property type="entry name" value="GROES-LIKE ZINC-BINDING ALCOHOL DEHYDROGENASE FAMILY PROTEIN"/>
    <property type="match status" value="1"/>
</dbReference>
<evidence type="ECO:0000313" key="8">
    <source>
        <dbReference type="EMBL" id="SBW28398.1"/>
    </source>
</evidence>